<evidence type="ECO:0000256" key="7">
    <source>
        <dbReference type="ARBA" id="ARBA00022694"/>
    </source>
</evidence>
<keyword evidence="10 13" id="KW-0067">ATP-binding</keyword>
<dbReference type="InterPro" id="IPR017945">
    <property type="entry name" value="DHBP_synth_RibB-like_a/b_dom"/>
</dbReference>
<evidence type="ECO:0000256" key="9">
    <source>
        <dbReference type="ARBA" id="ARBA00022741"/>
    </source>
</evidence>
<comment type="function">
    <text evidence="13">Required for the formation of a threonylcarbamoyl group on adenosine at position 37 (t(6)A37) in tRNAs that read codons beginning with adenine.</text>
</comment>
<keyword evidence="5 13" id="KW-0963">Cytoplasm</keyword>
<comment type="catalytic activity">
    <reaction evidence="12 13">
        <text>L-threonine + hydrogencarbonate + ATP = L-threonylcarbamoyladenylate + diphosphate + H2O</text>
        <dbReference type="Rhea" id="RHEA:36407"/>
        <dbReference type="ChEBI" id="CHEBI:15377"/>
        <dbReference type="ChEBI" id="CHEBI:17544"/>
        <dbReference type="ChEBI" id="CHEBI:30616"/>
        <dbReference type="ChEBI" id="CHEBI:33019"/>
        <dbReference type="ChEBI" id="CHEBI:57926"/>
        <dbReference type="ChEBI" id="CHEBI:73682"/>
        <dbReference type="EC" id="2.7.7.87"/>
    </reaction>
</comment>
<dbReference type="Gene3D" id="3.40.50.11030">
    <property type="entry name" value="Threonylcarbamoyl-AMP synthase, C-terminal domain"/>
    <property type="match status" value="1"/>
</dbReference>
<keyword evidence="7 13" id="KW-0819">tRNA processing</keyword>
<dbReference type="InterPro" id="IPR038385">
    <property type="entry name" value="Sua5/YwlC_C"/>
</dbReference>
<evidence type="ECO:0000256" key="8">
    <source>
        <dbReference type="ARBA" id="ARBA00022695"/>
    </source>
</evidence>
<keyword evidence="16" id="KW-1185">Reference proteome</keyword>
<comment type="similarity">
    <text evidence="2 13">Belongs to the SUA5 family.</text>
</comment>
<dbReference type="Pfam" id="PF01300">
    <property type="entry name" value="Sua5_yciO_yrdC"/>
    <property type="match status" value="1"/>
</dbReference>
<dbReference type="InterPro" id="IPR005145">
    <property type="entry name" value="Sua5_C"/>
</dbReference>
<evidence type="ECO:0000313" key="16">
    <source>
        <dbReference type="Proteomes" id="UP001303946"/>
    </source>
</evidence>
<dbReference type="NCBIfam" id="TIGR00057">
    <property type="entry name" value="L-threonylcarbamoyladenylate synthase"/>
    <property type="match status" value="1"/>
</dbReference>
<sequence length="330" mass="34941">MLLDGRDADAVARAAQALAAGELVGLPTETVYGLGARADDDAAVARIFEAKGRPADHPLIVHVASPADALAFAAQWPPVAQRLTEALWPGPLTVIVPRRPEVAGAAAGGQPTVGLRCPRHPVAQALLKEAQRLGIKGVAAPSANRFGRISPTLARHVVEELGEDLLVLDGGPCEGGIESTIVDCSRGRPVLLRPGVITRARLEAIAGEPVLDRDEAAPKASGTLEAHYAPRAKLRLMPAEMLRQALQVLDAPGHPTSLKLAVYCRTVPRSAARGLLYRAMPTEAVPAAHQLFSTLRELDDQGAHLIWVETPPDTPEWDGVRDRLQRAAAA</sequence>
<dbReference type="InterPro" id="IPR050156">
    <property type="entry name" value="TC-AMP_synthase_SUA5"/>
</dbReference>
<dbReference type="PANTHER" id="PTHR17490">
    <property type="entry name" value="SUA5"/>
    <property type="match status" value="1"/>
</dbReference>
<dbReference type="InterPro" id="IPR010923">
    <property type="entry name" value="T(6)A37_SUA5"/>
</dbReference>
<reference evidence="15 16" key="1">
    <citation type="submission" date="2023-10" db="EMBL/GenBank/DDBJ databases">
        <title>Bacteria for the degradation of biodegradable plastic PBAT(Polybutylene adipate terephthalate).</title>
        <authorList>
            <person name="Weon H.-Y."/>
            <person name="Yeon J."/>
        </authorList>
    </citation>
    <scope>NUCLEOTIDE SEQUENCE [LARGE SCALE GENOMIC DNA]</scope>
    <source>
        <strain evidence="15 16">SBD 7-3</strain>
    </source>
</reference>
<gene>
    <name evidence="15" type="ORF">RXV79_23380</name>
</gene>
<evidence type="ECO:0000313" key="15">
    <source>
        <dbReference type="EMBL" id="WOB07836.1"/>
    </source>
</evidence>
<protein>
    <recommendedName>
        <fullName evidence="4 13">Threonylcarbamoyl-AMP synthase</fullName>
        <shortName evidence="13">TC-AMP synthase</shortName>
        <ecNumber evidence="3 13">2.7.7.87</ecNumber>
    </recommendedName>
    <alternativeName>
        <fullName evidence="11 13">L-threonylcarbamoyladenylate synthase</fullName>
    </alternativeName>
</protein>
<evidence type="ECO:0000256" key="13">
    <source>
        <dbReference type="PIRNR" id="PIRNR004930"/>
    </source>
</evidence>
<organism evidence="15 16">
    <name type="scientific">Piscinibacter gummiphilus</name>
    <dbReference type="NCBI Taxonomy" id="946333"/>
    <lineage>
        <taxon>Bacteria</taxon>
        <taxon>Pseudomonadati</taxon>
        <taxon>Pseudomonadota</taxon>
        <taxon>Betaproteobacteria</taxon>
        <taxon>Burkholderiales</taxon>
        <taxon>Sphaerotilaceae</taxon>
        <taxon>Piscinibacter</taxon>
    </lineage>
</organism>
<dbReference type="EC" id="2.7.7.87" evidence="3 13"/>
<dbReference type="RefSeq" id="WP_316700491.1">
    <property type="nucleotide sequence ID" value="NZ_CP136336.1"/>
</dbReference>
<dbReference type="Proteomes" id="UP001303946">
    <property type="component" value="Chromosome"/>
</dbReference>
<evidence type="ECO:0000256" key="6">
    <source>
        <dbReference type="ARBA" id="ARBA00022679"/>
    </source>
</evidence>
<name>A0ABZ0CTI7_9BURK</name>
<feature type="domain" description="YrdC-like" evidence="14">
    <location>
        <begin position="8"/>
        <end position="197"/>
    </location>
</feature>
<evidence type="ECO:0000256" key="10">
    <source>
        <dbReference type="ARBA" id="ARBA00022840"/>
    </source>
</evidence>
<proteinExistence type="inferred from homology"/>
<dbReference type="PROSITE" id="PS51163">
    <property type="entry name" value="YRDC"/>
    <property type="match status" value="1"/>
</dbReference>
<comment type="subcellular location">
    <subcellularLocation>
        <location evidence="1 13">Cytoplasm</location>
    </subcellularLocation>
</comment>
<evidence type="ECO:0000256" key="1">
    <source>
        <dbReference type="ARBA" id="ARBA00004496"/>
    </source>
</evidence>
<evidence type="ECO:0000256" key="3">
    <source>
        <dbReference type="ARBA" id="ARBA00012584"/>
    </source>
</evidence>
<dbReference type="PIRSF" id="PIRSF004930">
    <property type="entry name" value="Tln_factor_SUA5"/>
    <property type="match status" value="1"/>
</dbReference>
<evidence type="ECO:0000259" key="14">
    <source>
        <dbReference type="PROSITE" id="PS51163"/>
    </source>
</evidence>
<keyword evidence="9 13" id="KW-0547">Nucleotide-binding</keyword>
<dbReference type="PANTHER" id="PTHR17490:SF16">
    <property type="entry name" value="THREONYLCARBAMOYL-AMP SYNTHASE"/>
    <property type="match status" value="1"/>
</dbReference>
<evidence type="ECO:0000256" key="4">
    <source>
        <dbReference type="ARBA" id="ARBA00015492"/>
    </source>
</evidence>
<evidence type="ECO:0000256" key="11">
    <source>
        <dbReference type="ARBA" id="ARBA00029774"/>
    </source>
</evidence>
<keyword evidence="8 13" id="KW-0548">Nucleotidyltransferase</keyword>
<keyword evidence="6 13" id="KW-0808">Transferase</keyword>
<dbReference type="Pfam" id="PF03481">
    <property type="entry name" value="Sua5_C"/>
    <property type="match status" value="1"/>
</dbReference>
<dbReference type="GO" id="GO:0061710">
    <property type="term" value="F:L-threonylcarbamoyladenylate synthase"/>
    <property type="evidence" value="ECO:0007669"/>
    <property type="project" value="UniProtKB-EC"/>
</dbReference>
<evidence type="ECO:0000256" key="12">
    <source>
        <dbReference type="ARBA" id="ARBA00048366"/>
    </source>
</evidence>
<dbReference type="SUPFAM" id="SSF55821">
    <property type="entry name" value="YrdC/RibB"/>
    <property type="match status" value="1"/>
</dbReference>
<dbReference type="InterPro" id="IPR006070">
    <property type="entry name" value="Sua5-like_dom"/>
</dbReference>
<evidence type="ECO:0000256" key="5">
    <source>
        <dbReference type="ARBA" id="ARBA00022490"/>
    </source>
</evidence>
<dbReference type="EMBL" id="CP136336">
    <property type="protein sequence ID" value="WOB07836.1"/>
    <property type="molecule type" value="Genomic_DNA"/>
</dbReference>
<accession>A0ABZ0CTI7</accession>
<evidence type="ECO:0000256" key="2">
    <source>
        <dbReference type="ARBA" id="ARBA00007663"/>
    </source>
</evidence>
<dbReference type="Gene3D" id="3.90.870.10">
    <property type="entry name" value="DHBP synthase"/>
    <property type="match status" value="1"/>
</dbReference>